<name>A0A4R1NA60_9GAMM</name>
<dbReference type="AlphaFoldDB" id="A0A4R1NA60"/>
<protein>
    <submittedName>
        <fullName evidence="6">Outer membrane pore protein F/outer membrane pore protein E</fullName>
    </submittedName>
</protein>
<reference evidence="6 7" key="1">
    <citation type="submission" date="2019-02" db="EMBL/GenBank/DDBJ databases">
        <title>Investigation of anaerobic lignin degradation for improved lignocellulosic biofuels.</title>
        <authorList>
            <person name="Deangelis K."/>
        </authorList>
    </citation>
    <scope>NUCLEOTIDE SEQUENCE [LARGE SCALE GENOMIC DNA]</scope>
    <source>
        <strain evidence="6 7">159R</strain>
    </source>
</reference>
<evidence type="ECO:0000256" key="1">
    <source>
        <dbReference type="ARBA" id="ARBA00004571"/>
    </source>
</evidence>
<dbReference type="GO" id="GO:0015288">
    <property type="term" value="F:porin activity"/>
    <property type="evidence" value="ECO:0007669"/>
    <property type="project" value="InterPro"/>
</dbReference>
<feature type="signal peptide" evidence="5">
    <location>
        <begin position="1"/>
        <end position="19"/>
    </location>
</feature>
<dbReference type="Proteomes" id="UP000294555">
    <property type="component" value="Unassembled WGS sequence"/>
</dbReference>
<dbReference type="RefSeq" id="WP_279433142.1">
    <property type="nucleotide sequence ID" value="NZ_SJOI01000001.1"/>
</dbReference>
<dbReference type="InterPro" id="IPR023614">
    <property type="entry name" value="Porin_dom_sf"/>
</dbReference>
<keyword evidence="7" id="KW-1185">Reference proteome</keyword>
<dbReference type="InterPro" id="IPR001897">
    <property type="entry name" value="Porin_gammaproteobac"/>
</dbReference>
<evidence type="ECO:0000313" key="6">
    <source>
        <dbReference type="EMBL" id="TCL04284.1"/>
    </source>
</evidence>
<comment type="caution">
    <text evidence="6">The sequence shown here is derived from an EMBL/GenBank/DDBJ whole genome shotgun (WGS) entry which is preliminary data.</text>
</comment>
<evidence type="ECO:0000256" key="5">
    <source>
        <dbReference type="SAM" id="SignalP"/>
    </source>
</evidence>
<keyword evidence="4" id="KW-0472">Membrane</keyword>
<comment type="subcellular location">
    <subcellularLocation>
        <location evidence="1">Cell outer membrane</location>
        <topology evidence="1">Multi-pass membrane protein</topology>
    </subcellularLocation>
</comment>
<evidence type="ECO:0000256" key="4">
    <source>
        <dbReference type="ARBA" id="ARBA00023136"/>
    </source>
</evidence>
<dbReference type="InterPro" id="IPR001702">
    <property type="entry name" value="Porin_Gram-ve"/>
</dbReference>
<dbReference type="Gene3D" id="2.40.160.10">
    <property type="entry name" value="Porin"/>
    <property type="match status" value="1"/>
</dbReference>
<dbReference type="PANTHER" id="PTHR34501:SF2">
    <property type="entry name" value="OUTER MEMBRANE PORIN F-RELATED"/>
    <property type="match status" value="1"/>
</dbReference>
<evidence type="ECO:0000256" key="2">
    <source>
        <dbReference type="ARBA" id="ARBA00007539"/>
    </source>
</evidence>
<dbReference type="PRINTS" id="PR00182">
    <property type="entry name" value="ECOLNEIPORIN"/>
</dbReference>
<sequence>MKKIALAVLATLLAPAVHAAVIYDADGNKLDLYGSLRARHYFSKTTSIDGDNSFLRLGFKGQTKINDDLTGYGQWEYNFQNNNTEGGSDSQTGNKTRLGFAGLKFNKFGSFDYGRNWGIAYDVASITDIAPIFDDLTYSFADNYMNGRATGVATYRNNGFFGLVDGLNIGMQYQGANDESTANARGEKQSNGDGYGFSVSYTTPIDISVLGTYTNSDRTNNQQVTSLKYGNGDRAEMWAAGVKYDHQGVYLAGLYGETQNMTPISSNGFANKTQNYEVVASYLFDFGLKPLVGYFQSKAKDVEGVGDADLVKYYIVSTTYYFNKNMNAYVDYKINRIDSDNQLGIAYHNQVGVGLNYQF</sequence>
<dbReference type="Pfam" id="PF00267">
    <property type="entry name" value="Porin_1"/>
    <property type="match status" value="1"/>
</dbReference>
<keyword evidence="3 5" id="KW-0732">Signal</keyword>
<proteinExistence type="inferred from homology"/>
<dbReference type="EMBL" id="SJOI01000001">
    <property type="protein sequence ID" value="TCL04284.1"/>
    <property type="molecule type" value="Genomic_DNA"/>
</dbReference>
<dbReference type="GO" id="GO:0034220">
    <property type="term" value="P:monoatomic ion transmembrane transport"/>
    <property type="evidence" value="ECO:0007669"/>
    <property type="project" value="InterPro"/>
</dbReference>
<dbReference type="PRINTS" id="PR00183">
    <property type="entry name" value="ECOLIPORIN"/>
</dbReference>
<dbReference type="InterPro" id="IPR050298">
    <property type="entry name" value="Gram-neg_bact_OMP"/>
</dbReference>
<dbReference type="SUPFAM" id="SSF56935">
    <property type="entry name" value="Porins"/>
    <property type="match status" value="1"/>
</dbReference>
<dbReference type="PANTHER" id="PTHR34501">
    <property type="entry name" value="PROTEIN YDDL-RELATED"/>
    <property type="match status" value="1"/>
</dbReference>
<comment type="similarity">
    <text evidence="2">Belongs to the Gram-negative porin family.</text>
</comment>
<dbReference type="InterPro" id="IPR033900">
    <property type="entry name" value="Gram_neg_porin_domain"/>
</dbReference>
<organism evidence="6 7">
    <name type="scientific">Sodalis ligni</name>
    <dbReference type="NCBI Taxonomy" id="2697027"/>
    <lineage>
        <taxon>Bacteria</taxon>
        <taxon>Pseudomonadati</taxon>
        <taxon>Pseudomonadota</taxon>
        <taxon>Gammaproteobacteria</taxon>
        <taxon>Enterobacterales</taxon>
        <taxon>Bruguierivoracaceae</taxon>
        <taxon>Sodalis</taxon>
    </lineage>
</organism>
<evidence type="ECO:0000313" key="7">
    <source>
        <dbReference type="Proteomes" id="UP000294555"/>
    </source>
</evidence>
<evidence type="ECO:0000256" key="3">
    <source>
        <dbReference type="ARBA" id="ARBA00022729"/>
    </source>
</evidence>
<dbReference type="CDD" id="cd00342">
    <property type="entry name" value="gram_neg_porins"/>
    <property type="match status" value="1"/>
</dbReference>
<gene>
    <name evidence="6" type="ORF">EZJ58_2397</name>
</gene>
<dbReference type="GO" id="GO:0009279">
    <property type="term" value="C:cell outer membrane"/>
    <property type="evidence" value="ECO:0007669"/>
    <property type="project" value="UniProtKB-SubCell"/>
</dbReference>
<feature type="chain" id="PRO_5020996209" evidence="5">
    <location>
        <begin position="20"/>
        <end position="359"/>
    </location>
</feature>
<accession>A0A4R1NA60</accession>